<organism evidence="1 2">
    <name type="scientific">Agrobacterium tumefaciens</name>
    <dbReference type="NCBI Taxonomy" id="358"/>
    <lineage>
        <taxon>Bacteria</taxon>
        <taxon>Pseudomonadati</taxon>
        <taxon>Pseudomonadota</taxon>
        <taxon>Alphaproteobacteria</taxon>
        <taxon>Hyphomicrobiales</taxon>
        <taxon>Rhizobiaceae</taxon>
        <taxon>Rhizobium/Agrobacterium group</taxon>
        <taxon>Agrobacterium</taxon>
        <taxon>Agrobacterium tumefaciens complex</taxon>
    </lineage>
</organism>
<sequence>MDDIKVTYPIQGRTRYVHAKSGESTRWDKNLLRDFRSQRDKLRGSRGFVFELWVRSQRKQAELRAALPPDMPNIHIQVLPHHWATGRATEIPHVRKHLPFLLQSGQSERQFRRAWSHLETAWRDQYDEVTEIHEASVSDVMECAHDLSLGAIRSLQPTNPDLAAFAASVAKIQGLKISADGETLIYWSNEFGGRFGSDPKRADWPWLQKRLQLMGMPRSLADFVHLVGGIQ</sequence>
<proteinExistence type="predicted"/>
<protein>
    <submittedName>
        <fullName evidence="1">Uncharacterized protein</fullName>
    </submittedName>
</protein>
<dbReference type="AlphaFoldDB" id="A0AAE6B9C5"/>
<reference evidence="1 2" key="1">
    <citation type="submission" date="2019-04" db="EMBL/GenBank/DDBJ databases">
        <title>Complete genome sequence of Agrobacterium tumefaciens CFBP5877.</title>
        <authorList>
            <person name="Huang Y.-Y."/>
            <person name="Chiang H.-Y."/>
            <person name="Chou L."/>
            <person name="Lai E.-M."/>
            <person name="Kuo C.-H."/>
        </authorList>
    </citation>
    <scope>NUCLEOTIDE SEQUENCE [LARGE SCALE GENOMIC DNA]</scope>
    <source>
        <strain evidence="1 2">CFBP5877</strain>
    </source>
</reference>
<dbReference type="RefSeq" id="WP_130932467.1">
    <property type="nucleotide sequence ID" value="NZ_CP039888.1"/>
</dbReference>
<accession>A0AAE6B9C5</accession>
<dbReference type="EMBL" id="CP039897">
    <property type="protein sequence ID" value="QCL77835.1"/>
    <property type="molecule type" value="Genomic_DNA"/>
</dbReference>
<evidence type="ECO:0000313" key="2">
    <source>
        <dbReference type="Proteomes" id="UP000298579"/>
    </source>
</evidence>
<gene>
    <name evidence="1" type="ORF">CFBP5877_01200</name>
</gene>
<dbReference type="Proteomes" id="UP000298579">
    <property type="component" value="Chromosome circular"/>
</dbReference>
<evidence type="ECO:0000313" key="1">
    <source>
        <dbReference type="EMBL" id="QCL77835.1"/>
    </source>
</evidence>
<name>A0AAE6B9C5_AGRTU</name>